<dbReference type="AlphaFoldDB" id="A0A2C6MFW1"/>
<evidence type="ECO:0000256" key="4">
    <source>
        <dbReference type="ARBA" id="ARBA00022857"/>
    </source>
</evidence>
<dbReference type="GO" id="GO:0016853">
    <property type="term" value="F:isomerase activity"/>
    <property type="evidence" value="ECO:0007669"/>
    <property type="project" value="UniProtKB-KW"/>
</dbReference>
<keyword evidence="11" id="KW-1185">Reference proteome</keyword>
<proteinExistence type="inferred from homology"/>
<evidence type="ECO:0000256" key="7">
    <source>
        <dbReference type="ARBA" id="ARBA00023268"/>
    </source>
</evidence>
<sequence>MEKSANIYIAGHRGLVGSAIKRRLEQLGYTNLVYQTSKELDLRNQRAVEEFFRAAGPHYVFLAAARVGGIQANNTYPAEFIYENLAIQTNVIHAAHRHGVKKLLFLGSSCIYPKFTPQPIKEEYLLGGQLEPTNEPYAIAKIAGIKMCQAYNRQYGTRFISVMPTNLYGPNDNFDLANSHVMPALIRKFHEAKRENRPTVTVWGTGTPEGNFCMWMTWQMPACSSCSIIMTVKLST</sequence>
<protein>
    <recommendedName>
        <fullName evidence="3">GDP-L-fucose synthase</fullName>
        <ecNumber evidence="3">1.1.1.271</ecNumber>
    </recommendedName>
</protein>
<dbReference type="GO" id="GO:0050577">
    <property type="term" value="F:GDP-L-fucose synthase activity"/>
    <property type="evidence" value="ECO:0007669"/>
    <property type="project" value="UniProtKB-EC"/>
</dbReference>
<dbReference type="Proteomes" id="UP000222564">
    <property type="component" value="Unassembled WGS sequence"/>
</dbReference>
<evidence type="ECO:0000259" key="9">
    <source>
        <dbReference type="Pfam" id="PF01370"/>
    </source>
</evidence>
<name>A0A2C6MFW1_9FIRM</name>
<keyword evidence="5" id="KW-0560">Oxidoreductase</keyword>
<evidence type="ECO:0000313" key="10">
    <source>
        <dbReference type="EMBL" id="PHJ38313.1"/>
    </source>
</evidence>
<dbReference type="EMBL" id="AWQQ01000054">
    <property type="protein sequence ID" value="PHJ38313.1"/>
    <property type="molecule type" value="Genomic_DNA"/>
</dbReference>
<dbReference type="CDD" id="cd05239">
    <property type="entry name" value="GDP_FS_SDR_e"/>
    <property type="match status" value="1"/>
</dbReference>
<dbReference type="InterPro" id="IPR036291">
    <property type="entry name" value="NAD(P)-bd_dom_sf"/>
</dbReference>
<gene>
    <name evidence="10" type="ORF">P378_10805</name>
</gene>
<dbReference type="SUPFAM" id="SSF51735">
    <property type="entry name" value="NAD(P)-binding Rossmann-fold domains"/>
    <property type="match status" value="1"/>
</dbReference>
<evidence type="ECO:0000256" key="2">
    <source>
        <dbReference type="ARBA" id="ARBA00005959"/>
    </source>
</evidence>
<keyword evidence="7" id="KW-0511">Multifunctional enzyme</keyword>
<evidence type="ECO:0000256" key="5">
    <source>
        <dbReference type="ARBA" id="ARBA00023002"/>
    </source>
</evidence>
<reference evidence="10 11" key="1">
    <citation type="submission" date="2013-09" db="EMBL/GenBank/DDBJ databases">
        <title>Biodegradation of hydrocarbons in the deep terrestrial subsurface : characterization of a microbial consortium composed of two Desulfotomaculum species originating from a deep geological formation.</title>
        <authorList>
            <person name="Aullo T."/>
            <person name="Berlendis S."/>
            <person name="Lascourreges J.-F."/>
            <person name="Dessort D."/>
            <person name="Saint-Laurent S."/>
            <person name="Schraauwers B."/>
            <person name="Mas J."/>
            <person name="Magot M."/>
            <person name="Ranchou-Peyruse A."/>
        </authorList>
    </citation>
    <scope>NUCLEOTIDE SEQUENCE [LARGE SCALE GENOMIC DNA]</scope>
    <source>
        <strain evidence="10 11">Bs107</strain>
    </source>
</reference>
<dbReference type="Gene3D" id="3.40.50.720">
    <property type="entry name" value="NAD(P)-binding Rossmann-like Domain"/>
    <property type="match status" value="1"/>
</dbReference>
<dbReference type="FunFam" id="3.40.50.720:FF:000101">
    <property type="entry name" value="GDP-L-fucose synthase"/>
    <property type="match status" value="1"/>
</dbReference>
<evidence type="ECO:0000256" key="6">
    <source>
        <dbReference type="ARBA" id="ARBA00023235"/>
    </source>
</evidence>
<comment type="similarity">
    <text evidence="2">Belongs to the NAD(P)-dependent epimerase/dehydratase family. Fucose synthase subfamily.</text>
</comment>
<dbReference type="PANTHER" id="PTHR43238">
    <property type="entry name" value="GDP-L-FUCOSE SYNTHASE"/>
    <property type="match status" value="1"/>
</dbReference>
<comment type="caution">
    <text evidence="10">The sequence shown here is derived from an EMBL/GenBank/DDBJ whole genome shotgun (WGS) entry which is preliminary data.</text>
</comment>
<dbReference type="Pfam" id="PF01370">
    <property type="entry name" value="Epimerase"/>
    <property type="match status" value="1"/>
</dbReference>
<accession>A0A2C6MFW1</accession>
<comment type="pathway">
    <text evidence="1">Nucleotide-sugar biosynthesis; GDP-L-fucose biosynthesis via de novo pathway; GDP-L-fucose from GDP-alpha-D-mannose: step 2/2.</text>
</comment>
<evidence type="ECO:0000313" key="11">
    <source>
        <dbReference type="Proteomes" id="UP000222564"/>
    </source>
</evidence>
<dbReference type="EC" id="1.1.1.271" evidence="3"/>
<dbReference type="InterPro" id="IPR028614">
    <property type="entry name" value="GDP_fucose/colitose_synth"/>
</dbReference>
<evidence type="ECO:0000256" key="8">
    <source>
        <dbReference type="ARBA" id="ARBA00051935"/>
    </source>
</evidence>
<comment type="catalytic activity">
    <reaction evidence="8">
        <text>GDP-beta-L-fucose + NADP(+) = GDP-4-dehydro-alpha-D-rhamnose + NADPH + H(+)</text>
        <dbReference type="Rhea" id="RHEA:18885"/>
        <dbReference type="ChEBI" id="CHEBI:15378"/>
        <dbReference type="ChEBI" id="CHEBI:57273"/>
        <dbReference type="ChEBI" id="CHEBI:57783"/>
        <dbReference type="ChEBI" id="CHEBI:57964"/>
        <dbReference type="ChEBI" id="CHEBI:58349"/>
        <dbReference type="EC" id="1.1.1.271"/>
    </reaction>
</comment>
<dbReference type="InterPro" id="IPR001509">
    <property type="entry name" value="Epimerase_deHydtase"/>
</dbReference>
<evidence type="ECO:0000256" key="3">
    <source>
        <dbReference type="ARBA" id="ARBA00012371"/>
    </source>
</evidence>
<evidence type="ECO:0000256" key="1">
    <source>
        <dbReference type="ARBA" id="ARBA00004883"/>
    </source>
</evidence>
<keyword evidence="4" id="KW-0521">NADP</keyword>
<feature type="domain" description="NAD-dependent epimerase/dehydratase" evidence="9">
    <location>
        <begin position="7"/>
        <end position="209"/>
    </location>
</feature>
<organism evidence="10 11">
    <name type="scientific">Desulforamulus profundi</name>
    <dbReference type="NCBI Taxonomy" id="1383067"/>
    <lineage>
        <taxon>Bacteria</taxon>
        <taxon>Bacillati</taxon>
        <taxon>Bacillota</taxon>
        <taxon>Clostridia</taxon>
        <taxon>Eubacteriales</taxon>
        <taxon>Peptococcaceae</taxon>
        <taxon>Desulforamulus</taxon>
    </lineage>
</organism>
<dbReference type="PANTHER" id="PTHR43238:SF1">
    <property type="entry name" value="GDP-L-FUCOSE SYNTHASE"/>
    <property type="match status" value="1"/>
</dbReference>
<keyword evidence="6" id="KW-0413">Isomerase</keyword>